<reference evidence="8 9" key="1">
    <citation type="submission" date="2019-08" db="EMBL/GenBank/DDBJ databases">
        <title>Genome of Luteibaculum oceani JCM 18817.</title>
        <authorList>
            <person name="Bowman J.P."/>
        </authorList>
    </citation>
    <scope>NUCLEOTIDE SEQUENCE [LARGE SCALE GENOMIC DNA]</scope>
    <source>
        <strain evidence="8 9">JCM 18817</strain>
    </source>
</reference>
<dbReference type="PANTHER" id="PTHR48111:SF1">
    <property type="entry name" value="TWO-COMPONENT RESPONSE REGULATOR ORR33"/>
    <property type="match status" value="1"/>
</dbReference>
<dbReference type="EMBL" id="VORB01000001">
    <property type="protein sequence ID" value="TXC85323.1"/>
    <property type="molecule type" value="Genomic_DNA"/>
</dbReference>
<dbReference type="GO" id="GO:0000156">
    <property type="term" value="F:phosphorelay response regulator activity"/>
    <property type="evidence" value="ECO:0007669"/>
    <property type="project" value="TreeGrafter"/>
</dbReference>
<gene>
    <name evidence="8" type="ORF">FRX97_01480</name>
</gene>
<dbReference type="Proteomes" id="UP000321168">
    <property type="component" value="Unassembled WGS sequence"/>
</dbReference>
<dbReference type="RefSeq" id="WP_147012647.1">
    <property type="nucleotide sequence ID" value="NZ_VORB01000001.1"/>
</dbReference>
<dbReference type="InterPro" id="IPR039420">
    <property type="entry name" value="WalR-like"/>
</dbReference>
<evidence type="ECO:0000256" key="6">
    <source>
        <dbReference type="PROSITE-ProRule" id="PRU00169"/>
    </source>
</evidence>
<dbReference type="InterPro" id="IPR011006">
    <property type="entry name" value="CheY-like_superfamily"/>
</dbReference>
<evidence type="ECO:0000259" key="7">
    <source>
        <dbReference type="PROSITE" id="PS50110"/>
    </source>
</evidence>
<organism evidence="8 9">
    <name type="scientific">Luteibaculum oceani</name>
    <dbReference type="NCBI Taxonomy" id="1294296"/>
    <lineage>
        <taxon>Bacteria</taxon>
        <taxon>Pseudomonadati</taxon>
        <taxon>Bacteroidota</taxon>
        <taxon>Flavobacteriia</taxon>
        <taxon>Flavobacteriales</taxon>
        <taxon>Luteibaculaceae</taxon>
        <taxon>Luteibaculum</taxon>
    </lineage>
</organism>
<sequence>MAKILVAEDERMMLKSLSFKLSKEGHEVDTAENGRDAWELIQRNKYDLVLADIIMPFVTGMELLERIKNNPSTKDIPVIMLTALGQEDTVLQAFEIGADDFMTKPFSPNELLVRIRKIAQ</sequence>
<protein>
    <submittedName>
        <fullName evidence="8">Response regulator</fullName>
    </submittedName>
</protein>
<evidence type="ECO:0000256" key="1">
    <source>
        <dbReference type="ARBA" id="ARBA00022553"/>
    </source>
</evidence>
<evidence type="ECO:0000256" key="2">
    <source>
        <dbReference type="ARBA" id="ARBA00023012"/>
    </source>
</evidence>
<comment type="caution">
    <text evidence="8">The sequence shown here is derived from an EMBL/GenBank/DDBJ whole genome shotgun (WGS) entry which is preliminary data.</text>
</comment>
<accession>A0A5C6VIS2</accession>
<keyword evidence="5" id="KW-0804">Transcription</keyword>
<dbReference type="GO" id="GO:0006355">
    <property type="term" value="P:regulation of DNA-templated transcription"/>
    <property type="evidence" value="ECO:0007669"/>
    <property type="project" value="TreeGrafter"/>
</dbReference>
<dbReference type="SMART" id="SM00448">
    <property type="entry name" value="REC"/>
    <property type="match status" value="1"/>
</dbReference>
<keyword evidence="1 6" id="KW-0597">Phosphoprotein</keyword>
<evidence type="ECO:0000313" key="8">
    <source>
        <dbReference type="EMBL" id="TXC85323.1"/>
    </source>
</evidence>
<dbReference type="PANTHER" id="PTHR48111">
    <property type="entry name" value="REGULATOR OF RPOS"/>
    <property type="match status" value="1"/>
</dbReference>
<keyword evidence="3" id="KW-0805">Transcription regulation</keyword>
<name>A0A5C6VIS2_9FLAO</name>
<evidence type="ECO:0000256" key="5">
    <source>
        <dbReference type="ARBA" id="ARBA00023163"/>
    </source>
</evidence>
<feature type="domain" description="Response regulatory" evidence="7">
    <location>
        <begin position="3"/>
        <end position="119"/>
    </location>
</feature>
<evidence type="ECO:0000313" key="9">
    <source>
        <dbReference type="Proteomes" id="UP000321168"/>
    </source>
</evidence>
<dbReference type="Gene3D" id="3.40.50.2300">
    <property type="match status" value="1"/>
</dbReference>
<dbReference type="SUPFAM" id="SSF52172">
    <property type="entry name" value="CheY-like"/>
    <property type="match status" value="1"/>
</dbReference>
<proteinExistence type="predicted"/>
<dbReference type="AlphaFoldDB" id="A0A5C6VIS2"/>
<dbReference type="InterPro" id="IPR001789">
    <property type="entry name" value="Sig_transdc_resp-reg_receiver"/>
</dbReference>
<keyword evidence="2" id="KW-0902">Two-component regulatory system</keyword>
<feature type="modified residue" description="4-aspartylphosphate" evidence="6">
    <location>
        <position position="52"/>
    </location>
</feature>
<dbReference type="CDD" id="cd17574">
    <property type="entry name" value="REC_OmpR"/>
    <property type="match status" value="1"/>
</dbReference>
<dbReference type="OrthoDB" id="9789181at2"/>
<dbReference type="Pfam" id="PF00072">
    <property type="entry name" value="Response_reg"/>
    <property type="match status" value="1"/>
</dbReference>
<dbReference type="GO" id="GO:0000976">
    <property type="term" value="F:transcription cis-regulatory region binding"/>
    <property type="evidence" value="ECO:0007669"/>
    <property type="project" value="TreeGrafter"/>
</dbReference>
<evidence type="ECO:0000256" key="4">
    <source>
        <dbReference type="ARBA" id="ARBA00023125"/>
    </source>
</evidence>
<keyword evidence="9" id="KW-1185">Reference proteome</keyword>
<dbReference type="PROSITE" id="PS50110">
    <property type="entry name" value="RESPONSE_REGULATORY"/>
    <property type="match status" value="1"/>
</dbReference>
<evidence type="ECO:0000256" key="3">
    <source>
        <dbReference type="ARBA" id="ARBA00023015"/>
    </source>
</evidence>
<keyword evidence="4" id="KW-0238">DNA-binding</keyword>
<dbReference type="GO" id="GO:0032993">
    <property type="term" value="C:protein-DNA complex"/>
    <property type="evidence" value="ECO:0007669"/>
    <property type="project" value="TreeGrafter"/>
</dbReference>
<dbReference type="GO" id="GO:0005829">
    <property type="term" value="C:cytosol"/>
    <property type="evidence" value="ECO:0007669"/>
    <property type="project" value="TreeGrafter"/>
</dbReference>